<evidence type="ECO:0000313" key="2">
    <source>
        <dbReference type="EMBL" id="CAF4896811.1"/>
    </source>
</evidence>
<dbReference type="PANTHER" id="PTHR46849">
    <property type="entry name" value="RCC1 DOMAIN-CONTAINING PROTEIN 1"/>
    <property type="match status" value="1"/>
</dbReference>
<proteinExistence type="predicted"/>
<keyword evidence="3" id="KW-1185">Reference proteome</keyword>
<dbReference type="InterPro" id="IPR000408">
    <property type="entry name" value="Reg_chr_condens"/>
</dbReference>
<dbReference type="InterPro" id="IPR009091">
    <property type="entry name" value="RCC1/BLIP-II"/>
</dbReference>
<organism evidence="2 3">
    <name type="scientific">Pieris macdunnoughi</name>
    <dbReference type="NCBI Taxonomy" id="345717"/>
    <lineage>
        <taxon>Eukaryota</taxon>
        <taxon>Metazoa</taxon>
        <taxon>Ecdysozoa</taxon>
        <taxon>Arthropoda</taxon>
        <taxon>Hexapoda</taxon>
        <taxon>Insecta</taxon>
        <taxon>Pterygota</taxon>
        <taxon>Neoptera</taxon>
        <taxon>Endopterygota</taxon>
        <taxon>Lepidoptera</taxon>
        <taxon>Glossata</taxon>
        <taxon>Ditrysia</taxon>
        <taxon>Papilionoidea</taxon>
        <taxon>Pieridae</taxon>
        <taxon>Pierinae</taxon>
        <taxon>Pieris</taxon>
    </lineage>
</organism>
<dbReference type="Proteomes" id="UP000663880">
    <property type="component" value="Unassembled WGS sequence"/>
</dbReference>
<sequence length="344" mass="38552">MYKVAGSNLFHQWLHEDLIFDKFKPTCKNGQPHIAEVICICWSYNLFREGDSLYVSGAFQSKDDQYREIPIPEKLKNTCILTSGNDYNLILVGTGSSIVFIYNLKTHEYKSIKFIEAMNVDDVQIVKVVMTNNNCIYLSNQGDIYCGILPIHLNTGHCNGKIVDVVLGNEHAILLTDTGQIYTWGNGRRLQLGHGELNNLESPTEVKALAGIKIIKISAGGWHSCALSEFGDLYVWGWNDMGQLGVKQGSENLQTFGLPTLVDIYDGDGQEIQINVIDVACGTRHTAIVLEDRSIWTSGNNKYGQLGLCIEEYQKVVYFKKSYKYKTECKLKCGPWSTIIVASL</sequence>
<evidence type="ECO:0000256" key="1">
    <source>
        <dbReference type="PROSITE-ProRule" id="PRU00235"/>
    </source>
</evidence>
<dbReference type="AlphaFoldDB" id="A0A821UY35"/>
<protein>
    <recommendedName>
        <fullName evidence="4">RCC1 domain-containing protein 1</fullName>
    </recommendedName>
</protein>
<feature type="repeat" description="RCC1" evidence="1">
    <location>
        <begin position="231"/>
        <end position="292"/>
    </location>
</feature>
<dbReference type="EMBL" id="CAJOBZ010000034">
    <property type="protein sequence ID" value="CAF4896811.1"/>
    <property type="molecule type" value="Genomic_DNA"/>
</dbReference>
<name>A0A821UY35_9NEOP</name>
<dbReference type="InterPro" id="IPR052830">
    <property type="entry name" value="RCC1_domain-containing"/>
</dbReference>
<dbReference type="PANTHER" id="PTHR46849:SF1">
    <property type="entry name" value="RCC1 DOMAIN-CONTAINING PROTEIN 1"/>
    <property type="match status" value="1"/>
</dbReference>
<evidence type="ECO:0000313" key="3">
    <source>
        <dbReference type="Proteomes" id="UP000663880"/>
    </source>
</evidence>
<dbReference type="PROSITE" id="PS50012">
    <property type="entry name" value="RCC1_3"/>
    <property type="match status" value="2"/>
</dbReference>
<dbReference type="Pfam" id="PF00415">
    <property type="entry name" value="RCC1"/>
    <property type="match status" value="2"/>
</dbReference>
<reference evidence="2" key="1">
    <citation type="submission" date="2021-02" db="EMBL/GenBank/DDBJ databases">
        <authorList>
            <person name="Steward A R."/>
        </authorList>
    </citation>
    <scope>NUCLEOTIDE SEQUENCE</scope>
</reference>
<dbReference type="OrthoDB" id="5370059at2759"/>
<feature type="repeat" description="RCC1" evidence="1">
    <location>
        <begin position="179"/>
        <end position="230"/>
    </location>
</feature>
<gene>
    <name evidence="2" type="ORF">PMACD_LOCUS10941</name>
</gene>
<evidence type="ECO:0008006" key="4">
    <source>
        <dbReference type="Google" id="ProtNLM"/>
    </source>
</evidence>
<comment type="caution">
    <text evidence="2">The sequence shown here is derived from an EMBL/GenBank/DDBJ whole genome shotgun (WGS) entry which is preliminary data.</text>
</comment>
<accession>A0A821UY35</accession>
<dbReference type="PRINTS" id="PR00633">
    <property type="entry name" value="RCCNDNSATION"/>
</dbReference>
<dbReference type="SUPFAM" id="SSF50985">
    <property type="entry name" value="RCC1/BLIP-II"/>
    <property type="match status" value="1"/>
</dbReference>
<dbReference type="Gene3D" id="2.130.10.30">
    <property type="entry name" value="Regulator of chromosome condensation 1/beta-lactamase-inhibitor protein II"/>
    <property type="match status" value="1"/>
</dbReference>